<keyword evidence="12" id="KW-0407">Ion channel</keyword>
<dbReference type="GO" id="GO:0051260">
    <property type="term" value="P:protein homooligomerization"/>
    <property type="evidence" value="ECO:0007669"/>
    <property type="project" value="InterPro"/>
</dbReference>
<evidence type="ECO:0000256" key="8">
    <source>
        <dbReference type="ARBA" id="ARBA00022958"/>
    </source>
</evidence>
<dbReference type="InterPro" id="IPR003972">
    <property type="entry name" value="K_chnl_volt-dep_Kv1"/>
</dbReference>
<evidence type="ECO:0000256" key="10">
    <source>
        <dbReference type="ARBA" id="ARBA00023065"/>
    </source>
</evidence>
<dbReference type="FunFam" id="3.30.710.10:FF:000146">
    <property type="entry name" value="Potassium voltage-gated channel subfamily A member 3"/>
    <property type="match status" value="1"/>
</dbReference>
<evidence type="ECO:0000313" key="15">
    <source>
        <dbReference type="EMBL" id="KAJ8268808.1"/>
    </source>
</evidence>
<evidence type="ECO:0000256" key="4">
    <source>
        <dbReference type="ARBA" id="ARBA00022553"/>
    </source>
</evidence>
<keyword evidence="2" id="KW-0813">Transport</keyword>
<feature type="transmembrane region" description="Helical" evidence="13">
    <location>
        <begin position="320"/>
        <end position="341"/>
    </location>
</feature>
<dbReference type="Gene3D" id="1.10.287.70">
    <property type="match status" value="1"/>
</dbReference>
<dbReference type="PANTHER" id="PTHR11537">
    <property type="entry name" value="VOLTAGE-GATED POTASSIUM CHANNEL"/>
    <property type="match status" value="1"/>
</dbReference>
<evidence type="ECO:0000256" key="9">
    <source>
        <dbReference type="ARBA" id="ARBA00022989"/>
    </source>
</evidence>
<dbReference type="SMART" id="SM00225">
    <property type="entry name" value="BTB"/>
    <property type="match status" value="1"/>
</dbReference>
<evidence type="ECO:0000256" key="11">
    <source>
        <dbReference type="ARBA" id="ARBA00023136"/>
    </source>
</evidence>
<comment type="caution">
    <text evidence="15">The sequence shown here is derived from an EMBL/GenBank/DDBJ whole genome shotgun (WGS) entry which is preliminary data.</text>
</comment>
<keyword evidence="16" id="KW-1185">Reference proteome</keyword>
<evidence type="ECO:0000313" key="16">
    <source>
        <dbReference type="Proteomes" id="UP001152803"/>
    </source>
</evidence>
<keyword evidence="6" id="KW-0631">Potassium channel</keyword>
<dbReference type="SUPFAM" id="SSF81324">
    <property type="entry name" value="Voltage-gated potassium channels"/>
    <property type="match status" value="1"/>
</dbReference>
<keyword evidence="5 13" id="KW-0812">Transmembrane</keyword>
<feature type="transmembrane region" description="Helical" evidence="13">
    <location>
        <begin position="249"/>
        <end position="267"/>
    </location>
</feature>
<proteinExistence type="predicted"/>
<dbReference type="Gene3D" id="1.20.120.350">
    <property type="entry name" value="Voltage-gated potassium channels. Chain C"/>
    <property type="match status" value="1"/>
</dbReference>
<dbReference type="Pfam" id="PF00520">
    <property type="entry name" value="Ion_trans"/>
    <property type="match status" value="1"/>
</dbReference>
<feature type="transmembrane region" description="Helical" evidence="13">
    <location>
        <begin position="381"/>
        <end position="402"/>
    </location>
</feature>
<dbReference type="FunFam" id="1.20.120.350:FF:000021">
    <property type="entry name" value="Potassium voltage-gated channel subfamily A member 3"/>
    <property type="match status" value="1"/>
</dbReference>
<name>A0A9Q1HWA7_CONCO</name>
<dbReference type="AlphaFoldDB" id="A0A9Q1HWA7"/>
<dbReference type="InterPro" id="IPR028325">
    <property type="entry name" value="VG_K_chnl"/>
</dbReference>
<dbReference type="InterPro" id="IPR027359">
    <property type="entry name" value="Volt_channel_dom_sf"/>
</dbReference>
<dbReference type="FunFam" id="1.10.287.70:FF:000002">
    <property type="entry name" value="Potassium voltage-gated channel subfamily a member"/>
    <property type="match status" value="1"/>
</dbReference>
<dbReference type="Gene3D" id="3.30.710.10">
    <property type="entry name" value="Potassium Channel Kv1.1, Chain A"/>
    <property type="match status" value="1"/>
</dbReference>
<keyword evidence="3" id="KW-0633">Potassium transport</keyword>
<dbReference type="SUPFAM" id="SSF54695">
    <property type="entry name" value="POZ domain"/>
    <property type="match status" value="1"/>
</dbReference>
<dbReference type="PANTHER" id="PTHR11537:SF281">
    <property type="entry name" value="BTB DOMAIN-CONTAINING PROTEIN"/>
    <property type="match status" value="1"/>
</dbReference>
<evidence type="ECO:0000256" key="5">
    <source>
        <dbReference type="ARBA" id="ARBA00022692"/>
    </source>
</evidence>
<dbReference type="PRINTS" id="PR01496">
    <property type="entry name" value="SHAKERCHANEL"/>
</dbReference>
<dbReference type="InterPro" id="IPR004050">
    <property type="entry name" value="K_chnl_volt-dep_Kv1.3"/>
</dbReference>
<evidence type="ECO:0000259" key="14">
    <source>
        <dbReference type="SMART" id="SM00225"/>
    </source>
</evidence>
<keyword evidence="7" id="KW-0851">Voltage-gated channel</keyword>
<dbReference type="PRINTS" id="PR00169">
    <property type="entry name" value="KCHANNEL"/>
</dbReference>
<dbReference type="Pfam" id="PF02214">
    <property type="entry name" value="BTB_2"/>
    <property type="match status" value="1"/>
</dbReference>
<keyword evidence="9 13" id="KW-1133">Transmembrane helix</keyword>
<accession>A0A9Q1HWA7</accession>
<dbReference type="InterPro" id="IPR011333">
    <property type="entry name" value="SKP1/BTB/POZ_sf"/>
</dbReference>
<dbReference type="OrthoDB" id="415460at2759"/>
<keyword evidence="10" id="KW-0406">Ion transport</keyword>
<evidence type="ECO:0000256" key="1">
    <source>
        <dbReference type="ARBA" id="ARBA00004141"/>
    </source>
</evidence>
<dbReference type="InterPro" id="IPR003968">
    <property type="entry name" value="K_chnl_volt-dep_Kv"/>
</dbReference>
<evidence type="ECO:0000256" key="6">
    <source>
        <dbReference type="ARBA" id="ARBA00022826"/>
    </source>
</evidence>
<keyword evidence="8" id="KW-0630">Potassium</keyword>
<dbReference type="InterPro" id="IPR005821">
    <property type="entry name" value="Ion_trans_dom"/>
</dbReference>
<dbReference type="EMBL" id="JAFJMO010000008">
    <property type="protein sequence ID" value="KAJ8268808.1"/>
    <property type="molecule type" value="Genomic_DNA"/>
</dbReference>
<evidence type="ECO:0000256" key="3">
    <source>
        <dbReference type="ARBA" id="ARBA00022538"/>
    </source>
</evidence>
<dbReference type="Proteomes" id="UP001152803">
    <property type="component" value="Unassembled WGS sequence"/>
</dbReference>
<gene>
    <name evidence="15" type="ORF">COCON_G00114150</name>
</gene>
<protein>
    <recommendedName>
        <fullName evidence="14">BTB domain-containing protein</fullName>
    </recommendedName>
</protein>
<comment type="subcellular location">
    <subcellularLocation>
        <location evidence="1">Membrane</location>
        <topology evidence="1">Multi-pass membrane protein</topology>
    </subcellularLocation>
</comment>
<reference evidence="15" key="1">
    <citation type="journal article" date="2023" name="Science">
        <title>Genome structures resolve the early diversification of teleost fishes.</title>
        <authorList>
            <person name="Parey E."/>
            <person name="Louis A."/>
            <person name="Montfort J."/>
            <person name="Bouchez O."/>
            <person name="Roques C."/>
            <person name="Iampietro C."/>
            <person name="Lluch J."/>
            <person name="Castinel A."/>
            <person name="Donnadieu C."/>
            <person name="Desvignes T."/>
            <person name="Floi Bucao C."/>
            <person name="Jouanno E."/>
            <person name="Wen M."/>
            <person name="Mejri S."/>
            <person name="Dirks R."/>
            <person name="Jansen H."/>
            <person name="Henkel C."/>
            <person name="Chen W.J."/>
            <person name="Zahm M."/>
            <person name="Cabau C."/>
            <person name="Klopp C."/>
            <person name="Thompson A.W."/>
            <person name="Robinson-Rechavi M."/>
            <person name="Braasch I."/>
            <person name="Lecointre G."/>
            <person name="Bobe J."/>
            <person name="Postlethwait J.H."/>
            <person name="Berthelot C."/>
            <person name="Roest Crollius H."/>
            <person name="Guiguen Y."/>
        </authorList>
    </citation>
    <scope>NUCLEOTIDE SEQUENCE</scope>
    <source>
        <strain evidence="15">Concon-B</strain>
    </source>
</reference>
<dbReference type="InterPro" id="IPR000210">
    <property type="entry name" value="BTB/POZ_dom"/>
</dbReference>
<organism evidence="15 16">
    <name type="scientific">Conger conger</name>
    <name type="common">Conger eel</name>
    <name type="synonym">Muraena conger</name>
    <dbReference type="NCBI Taxonomy" id="82655"/>
    <lineage>
        <taxon>Eukaryota</taxon>
        <taxon>Metazoa</taxon>
        <taxon>Chordata</taxon>
        <taxon>Craniata</taxon>
        <taxon>Vertebrata</taxon>
        <taxon>Euteleostomi</taxon>
        <taxon>Actinopterygii</taxon>
        <taxon>Neopterygii</taxon>
        <taxon>Teleostei</taxon>
        <taxon>Anguilliformes</taxon>
        <taxon>Congridae</taxon>
        <taxon>Conger</taxon>
    </lineage>
</organism>
<dbReference type="PRINTS" id="PR01510">
    <property type="entry name" value="KV13CHANNEL"/>
</dbReference>
<dbReference type="PRINTS" id="PR01491">
    <property type="entry name" value="KVCHANNEL"/>
</dbReference>
<sequence length="475" mass="54055">MTLVPGETLDETVALTALSQDARDPERADQECCERVVINISGLRFETQLKTLAQFPATLLGNPRKRMRFFDPLRNEYFFDRNRPSFDAILYYYQSGGRLRRPINVPVEIFMEEIRFYELGDETIDHFREDEGFIKEEERPLPDNVFQRQVWLLFEYADSSGPARGIAMVSVMVILISIVIFCLETLPVFREDRLPDDPLALNGTVRAKKPNPFTDPFFIVETLCIVWFSFEFLVRFLACPSKPAFFKNIMNIIDIVAIIPYFITLSLELADHQGFGQQAMYLAILRVIRLVRVFRIFKLSRHSKGLQILGRTLQASMRELGLLIFFLLMGVILFSSAVYFAESDDPDSGFSSIPDAFWWAVVSMTTVGYGDMCPVTIGGKIVGSLCAIAGVLTIALPVPVIVSNFNYFYHRENEQGDDAEYRHVTCGQQPPIVECITSDSRPSLIKSDCTVDLEFLKYENCSSHNNSYTGKLTDV</sequence>
<dbReference type="GO" id="GO:0005251">
    <property type="term" value="F:delayed rectifier potassium channel activity"/>
    <property type="evidence" value="ECO:0007669"/>
    <property type="project" value="TreeGrafter"/>
</dbReference>
<keyword evidence="11 13" id="KW-0472">Membrane</keyword>
<feature type="transmembrane region" description="Helical" evidence="13">
    <location>
        <begin position="166"/>
        <end position="189"/>
    </location>
</feature>
<dbReference type="GO" id="GO:0001508">
    <property type="term" value="P:action potential"/>
    <property type="evidence" value="ECO:0007669"/>
    <property type="project" value="TreeGrafter"/>
</dbReference>
<evidence type="ECO:0000256" key="7">
    <source>
        <dbReference type="ARBA" id="ARBA00022882"/>
    </source>
</evidence>
<feature type="transmembrane region" description="Helical" evidence="13">
    <location>
        <begin position="217"/>
        <end position="237"/>
    </location>
</feature>
<evidence type="ECO:0000256" key="2">
    <source>
        <dbReference type="ARBA" id="ARBA00022448"/>
    </source>
</evidence>
<keyword evidence="4" id="KW-0597">Phosphoprotein</keyword>
<evidence type="ECO:0000256" key="13">
    <source>
        <dbReference type="SAM" id="Phobius"/>
    </source>
</evidence>
<dbReference type="InterPro" id="IPR003131">
    <property type="entry name" value="T1-type_BTB"/>
</dbReference>
<dbReference type="GO" id="GO:0008076">
    <property type="term" value="C:voltage-gated potassium channel complex"/>
    <property type="evidence" value="ECO:0007669"/>
    <property type="project" value="InterPro"/>
</dbReference>
<evidence type="ECO:0000256" key="12">
    <source>
        <dbReference type="ARBA" id="ARBA00023303"/>
    </source>
</evidence>
<feature type="domain" description="BTB" evidence="14">
    <location>
        <begin position="34"/>
        <end position="134"/>
    </location>
</feature>